<dbReference type="InterPro" id="IPR050275">
    <property type="entry name" value="PGM_Phosphatase"/>
</dbReference>
<dbReference type="OrthoDB" id="4818801at2759"/>
<feature type="active site" description="Tele-phosphohistidine intermediate" evidence="1">
    <location>
        <position position="11"/>
    </location>
</feature>
<organism evidence="3 4">
    <name type="scientific">Sphaerulina musiva (strain SO2202)</name>
    <name type="common">Poplar stem canker fungus</name>
    <name type="synonym">Septoria musiva</name>
    <dbReference type="NCBI Taxonomy" id="692275"/>
    <lineage>
        <taxon>Eukaryota</taxon>
        <taxon>Fungi</taxon>
        <taxon>Dikarya</taxon>
        <taxon>Ascomycota</taxon>
        <taxon>Pezizomycotina</taxon>
        <taxon>Dothideomycetes</taxon>
        <taxon>Dothideomycetidae</taxon>
        <taxon>Mycosphaerellales</taxon>
        <taxon>Mycosphaerellaceae</taxon>
        <taxon>Sphaerulina</taxon>
    </lineage>
</organism>
<dbReference type="SUPFAM" id="SSF53254">
    <property type="entry name" value="Phosphoglycerate mutase-like"/>
    <property type="match status" value="1"/>
</dbReference>
<dbReference type="Pfam" id="PF00300">
    <property type="entry name" value="His_Phos_1"/>
    <property type="match status" value="2"/>
</dbReference>
<reference evidence="3 4" key="1">
    <citation type="journal article" date="2012" name="PLoS Pathog.">
        <title>Diverse lifestyles and strategies of plant pathogenesis encoded in the genomes of eighteen Dothideomycetes fungi.</title>
        <authorList>
            <person name="Ohm R.A."/>
            <person name="Feau N."/>
            <person name="Henrissat B."/>
            <person name="Schoch C.L."/>
            <person name="Horwitz B.A."/>
            <person name="Barry K.W."/>
            <person name="Condon B.J."/>
            <person name="Copeland A.C."/>
            <person name="Dhillon B."/>
            <person name="Glaser F."/>
            <person name="Hesse C.N."/>
            <person name="Kosti I."/>
            <person name="LaButti K."/>
            <person name="Lindquist E.A."/>
            <person name="Lucas S."/>
            <person name="Salamov A.A."/>
            <person name="Bradshaw R.E."/>
            <person name="Ciuffetti L."/>
            <person name="Hamelin R.C."/>
            <person name="Kema G.H.J."/>
            <person name="Lawrence C."/>
            <person name="Scott J.A."/>
            <person name="Spatafora J.W."/>
            <person name="Turgeon B.G."/>
            <person name="de Wit P.J.G.M."/>
            <person name="Zhong S."/>
            <person name="Goodwin S.B."/>
            <person name="Grigoriev I.V."/>
        </authorList>
    </citation>
    <scope>NUCLEOTIDE SEQUENCE [LARGE SCALE GENOMIC DNA]</scope>
    <source>
        <strain evidence="3 4">SO2202</strain>
    </source>
</reference>
<dbReference type="InterPro" id="IPR013078">
    <property type="entry name" value="His_Pase_superF_clade-1"/>
</dbReference>
<feature type="binding site" evidence="2">
    <location>
        <position position="67"/>
    </location>
    <ligand>
        <name>substrate</name>
    </ligand>
</feature>
<evidence type="ECO:0000256" key="1">
    <source>
        <dbReference type="PIRSR" id="PIRSR613078-1"/>
    </source>
</evidence>
<dbReference type="InterPro" id="IPR029033">
    <property type="entry name" value="His_PPase_superfam"/>
</dbReference>
<evidence type="ECO:0000313" key="4">
    <source>
        <dbReference type="Proteomes" id="UP000016931"/>
    </source>
</evidence>
<dbReference type="HOGENOM" id="CLU_033323_13_0_1"/>
<dbReference type="GO" id="GO:0046390">
    <property type="term" value="P:ribose phosphate biosynthetic process"/>
    <property type="evidence" value="ECO:0007669"/>
    <property type="project" value="TreeGrafter"/>
</dbReference>
<dbReference type="eggNOG" id="KOG0235">
    <property type="taxonomic scope" value="Eukaryota"/>
</dbReference>
<dbReference type="EMBL" id="KB456260">
    <property type="protein sequence ID" value="EMF17077.1"/>
    <property type="molecule type" value="Genomic_DNA"/>
</dbReference>
<gene>
    <name evidence="3" type="ORF">SEPMUDRAFT_146172</name>
</gene>
<dbReference type="Proteomes" id="UP000016931">
    <property type="component" value="Unassembled WGS sequence"/>
</dbReference>
<dbReference type="Gene3D" id="3.40.50.1240">
    <property type="entry name" value="Phosphoglycerate mutase-like"/>
    <property type="match status" value="1"/>
</dbReference>
<feature type="binding site" evidence="2">
    <location>
        <begin position="23"/>
        <end position="24"/>
    </location>
    <ligand>
        <name>substrate</name>
    </ligand>
</feature>
<dbReference type="RefSeq" id="XP_016765198.1">
    <property type="nucleotide sequence ID" value="XM_016903498.1"/>
</dbReference>
<protein>
    <submittedName>
        <fullName evidence="3">Phosphoglycerate mutase-like protein</fullName>
    </submittedName>
</protein>
<evidence type="ECO:0000256" key="2">
    <source>
        <dbReference type="PIRSR" id="PIRSR613078-2"/>
    </source>
</evidence>
<proteinExistence type="predicted"/>
<dbReference type="PANTHER" id="PTHR48100">
    <property type="entry name" value="BROAD-SPECIFICITY PHOSPHATASE YOR283W-RELATED"/>
    <property type="match status" value="1"/>
</dbReference>
<feature type="binding site" evidence="2">
    <location>
        <position position="97"/>
    </location>
    <ligand>
        <name>substrate</name>
    </ligand>
</feature>
<sequence>MTTPRVFVIRHGETEWSLNGRHTGISDIPLTENGEKRIRATGKALVGDDRLIVPKNLAHVYVSPRRRAQRTLELLGLGCEEELPWNQHGRLEESAHKTEAKVEVTESIREWDYGDYEGITSQEIKEQRKQKGEKEWDIWRDGCPGGESPEQVTERLDALIADIRKRFHAHAIGKPKGSQREPFDVLVVAHGHILRAFAGRWVGKNIAENPSLILEAGGVGTLSYEHHSLDEPAILLGGAFMSDVVENAEDHEKTR</sequence>
<keyword evidence="4" id="KW-1185">Reference proteome</keyword>
<feature type="active site" description="Proton donor/acceptor" evidence="1">
    <location>
        <position position="93"/>
    </location>
</feature>
<evidence type="ECO:0000313" key="3">
    <source>
        <dbReference type="EMBL" id="EMF17077.1"/>
    </source>
</evidence>
<dbReference type="AlphaFoldDB" id="N1QLC0"/>
<dbReference type="FunFam" id="3.40.50.1240:FF:000022">
    <property type="entry name" value="Phosphoglycerate mutase family protein"/>
    <property type="match status" value="1"/>
</dbReference>
<dbReference type="CDD" id="cd07067">
    <property type="entry name" value="HP_PGM_like"/>
    <property type="match status" value="1"/>
</dbReference>
<dbReference type="PANTHER" id="PTHR48100:SF15">
    <property type="entry name" value="SEDOHEPTULOSE 1,7-BISPHOSPHATASE"/>
    <property type="match status" value="1"/>
</dbReference>
<dbReference type="GO" id="GO:0050278">
    <property type="term" value="F:sedoheptulose-bisphosphatase activity"/>
    <property type="evidence" value="ECO:0007669"/>
    <property type="project" value="TreeGrafter"/>
</dbReference>
<dbReference type="GeneID" id="27900635"/>
<dbReference type="OMA" id="RCFIVRH"/>
<dbReference type="STRING" id="692275.N1QLC0"/>
<dbReference type="SMART" id="SM00855">
    <property type="entry name" value="PGAM"/>
    <property type="match status" value="1"/>
</dbReference>
<dbReference type="PIRSF" id="PIRSF000709">
    <property type="entry name" value="6PFK_2-Ptase"/>
    <property type="match status" value="1"/>
</dbReference>
<name>N1QLC0_SPHMS</name>
<accession>N1QLC0</accession>